<dbReference type="RefSeq" id="WP_344665377.1">
    <property type="nucleotide sequence ID" value="NZ_BAAAQN010000009.1"/>
</dbReference>
<dbReference type="InterPro" id="IPR001789">
    <property type="entry name" value="Sig_transdc_resp-reg_receiver"/>
</dbReference>
<reference evidence="7 8" key="1">
    <citation type="journal article" date="2019" name="Int. J. Syst. Evol. Microbiol.">
        <title>The Global Catalogue of Microorganisms (GCM) 10K type strain sequencing project: providing services to taxonomists for standard genome sequencing and annotation.</title>
        <authorList>
            <consortium name="The Broad Institute Genomics Platform"/>
            <consortium name="The Broad Institute Genome Sequencing Center for Infectious Disease"/>
            <person name="Wu L."/>
            <person name="Ma J."/>
        </authorList>
    </citation>
    <scope>NUCLEOTIDE SEQUENCE [LARGE SCALE GENOMIC DNA]</scope>
    <source>
        <strain evidence="7 8">JCM 16014</strain>
    </source>
</reference>
<dbReference type="Proteomes" id="UP001500751">
    <property type="component" value="Unassembled WGS sequence"/>
</dbReference>
<feature type="region of interest" description="Disordered" evidence="4">
    <location>
        <begin position="1"/>
        <end position="23"/>
    </location>
</feature>
<sequence>MTNASNSATNSPTHRLTNSPTNDVASDTPIRVLLADDETLLRTALVSLLSLSGRIEVVAQAADGLEAVALAATRAPDVVVLDLEMPGIDGIEAARRILAARPGQAVVLLTRHGRAGVLRMALAAGVRGFLLKSVDPGELERVILHVAAGKRWIDAEVSAAAMMDDCPLTERELDALRLTTEGLSVREISARLHLASGTVRNYLSSAMQKTGGSSRHTAARVARERGWL</sequence>
<name>A0ABN2TWR0_9ACTN</name>
<dbReference type="InterPro" id="IPR058245">
    <property type="entry name" value="NreC/VraR/RcsB-like_REC"/>
</dbReference>
<dbReference type="InterPro" id="IPR011006">
    <property type="entry name" value="CheY-like_superfamily"/>
</dbReference>
<dbReference type="SMART" id="SM00448">
    <property type="entry name" value="REC"/>
    <property type="match status" value="1"/>
</dbReference>
<dbReference type="InterPro" id="IPR036388">
    <property type="entry name" value="WH-like_DNA-bd_sf"/>
</dbReference>
<dbReference type="SMART" id="SM00421">
    <property type="entry name" value="HTH_LUXR"/>
    <property type="match status" value="1"/>
</dbReference>
<dbReference type="PANTHER" id="PTHR43214">
    <property type="entry name" value="TWO-COMPONENT RESPONSE REGULATOR"/>
    <property type="match status" value="1"/>
</dbReference>
<keyword evidence="1 3" id="KW-0597">Phosphoprotein</keyword>
<feature type="domain" description="Response regulatory" evidence="6">
    <location>
        <begin position="31"/>
        <end position="147"/>
    </location>
</feature>
<dbReference type="PRINTS" id="PR00038">
    <property type="entry name" value="HTHLUXR"/>
</dbReference>
<dbReference type="SUPFAM" id="SSF46894">
    <property type="entry name" value="C-terminal effector domain of the bipartite response regulators"/>
    <property type="match status" value="1"/>
</dbReference>
<comment type="caution">
    <text evidence="7">The sequence shown here is derived from an EMBL/GenBank/DDBJ whole genome shotgun (WGS) entry which is preliminary data.</text>
</comment>
<dbReference type="CDD" id="cd17535">
    <property type="entry name" value="REC_NarL-like"/>
    <property type="match status" value="1"/>
</dbReference>
<protein>
    <submittedName>
        <fullName evidence="7">Response regulator transcription factor</fullName>
    </submittedName>
</protein>
<evidence type="ECO:0000256" key="3">
    <source>
        <dbReference type="PROSITE-ProRule" id="PRU00169"/>
    </source>
</evidence>
<dbReference type="PROSITE" id="PS50043">
    <property type="entry name" value="HTH_LUXR_2"/>
    <property type="match status" value="1"/>
</dbReference>
<dbReference type="PROSITE" id="PS50110">
    <property type="entry name" value="RESPONSE_REGULATORY"/>
    <property type="match status" value="1"/>
</dbReference>
<accession>A0ABN2TWR0</accession>
<dbReference type="PROSITE" id="PS00622">
    <property type="entry name" value="HTH_LUXR_1"/>
    <property type="match status" value="1"/>
</dbReference>
<evidence type="ECO:0000313" key="7">
    <source>
        <dbReference type="EMBL" id="GAA2023596.1"/>
    </source>
</evidence>
<dbReference type="EMBL" id="BAAAQN010000009">
    <property type="protein sequence ID" value="GAA2023596.1"/>
    <property type="molecule type" value="Genomic_DNA"/>
</dbReference>
<dbReference type="Pfam" id="PF00196">
    <property type="entry name" value="GerE"/>
    <property type="match status" value="1"/>
</dbReference>
<feature type="modified residue" description="4-aspartylphosphate" evidence="3">
    <location>
        <position position="82"/>
    </location>
</feature>
<dbReference type="InterPro" id="IPR016032">
    <property type="entry name" value="Sig_transdc_resp-reg_C-effctor"/>
</dbReference>
<evidence type="ECO:0000313" key="8">
    <source>
        <dbReference type="Proteomes" id="UP001500751"/>
    </source>
</evidence>
<proteinExistence type="predicted"/>
<dbReference type="PANTHER" id="PTHR43214:SF42">
    <property type="entry name" value="TRANSCRIPTIONAL REGULATORY PROTEIN DESR"/>
    <property type="match status" value="1"/>
</dbReference>
<dbReference type="Pfam" id="PF00072">
    <property type="entry name" value="Response_reg"/>
    <property type="match status" value="1"/>
</dbReference>
<gene>
    <name evidence="7" type="ORF">GCM10009839_21510</name>
</gene>
<organism evidence="7 8">
    <name type="scientific">Catenulispora yoronensis</name>
    <dbReference type="NCBI Taxonomy" id="450799"/>
    <lineage>
        <taxon>Bacteria</taxon>
        <taxon>Bacillati</taxon>
        <taxon>Actinomycetota</taxon>
        <taxon>Actinomycetes</taxon>
        <taxon>Catenulisporales</taxon>
        <taxon>Catenulisporaceae</taxon>
        <taxon>Catenulispora</taxon>
    </lineage>
</organism>
<keyword evidence="2" id="KW-0238">DNA-binding</keyword>
<dbReference type="Gene3D" id="3.40.50.2300">
    <property type="match status" value="1"/>
</dbReference>
<evidence type="ECO:0000259" key="5">
    <source>
        <dbReference type="PROSITE" id="PS50043"/>
    </source>
</evidence>
<evidence type="ECO:0000256" key="2">
    <source>
        <dbReference type="ARBA" id="ARBA00023125"/>
    </source>
</evidence>
<evidence type="ECO:0000256" key="4">
    <source>
        <dbReference type="SAM" id="MobiDB-lite"/>
    </source>
</evidence>
<evidence type="ECO:0000256" key="1">
    <source>
        <dbReference type="ARBA" id="ARBA00022553"/>
    </source>
</evidence>
<feature type="domain" description="HTH luxR-type" evidence="5">
    <location>
        <begin position="161"/>
        <end position="226"/>
    </location>
</feature>
<dbReference type="Gene3D" id="1.10.10.10">
    <property type="entry name" value="Winged helix-like DNA-binding domain superfamily/Winged helix DNA-binding domain"/>
    <property type="match status" value="1"/>
</dbReference>
<keyword evidence="8" id="KW-1185">Reference proteome</keyword>
<dbReference type="InterPro" id="IPR000792">
    <property type="entry name" value="Tscrpt_reg_LuxR_C"/>
</dbReference>
<dbReference type="InterPro" id="IPR039420">
    <property type="entry name" value="WalR-like"/>
</dbReference>
<dbReference type="CDD" id="cd06170">
    <property type="entry name" value="LuxR_C_like"/>
    <property type="match status" value="1"/>
</dbReference>
<evidence type="ECO:0000259" key="6">
    <source>
        <dbReference type="PROSITE" id="PS50110"/>
    </source>
</evidence>
<dbReference type="SUPFAM" id="SSF52172">
    <property type="entry name" value="CheY-like"/>
    <property type="match status" value="1"/>
</dbReference>